<dbReference type="PANTHER" id="PTHR43214">
    <property type="entry name" value="TWO-COMPONENT RESPONSE REGULATOR"/>
    <property type="match status" value="1"/>
</dbReference>
<gene>
    <name evidence="5" type="ORF">CK936_20315</name>
</gene>
<dbReference type="GO" id="GO:0006355">
    <property type="term" value="P:regulation of DNA-templated transcription"/>
    <property type="evidence" value="ECO:0007669"/>
    <property type="project" value="InterPro"/>
</dbReference>
<evidence type="ECO:0000256" key="3">
    <source>
        <dbReference type="ARBA" id="ARBA00023163"/>
    </source>
</evidence>
<dbReference type="CDD" id="cd06170">
    <property type="entry name" value="LuxR_C_like"/>
    <property type="match status" value="1"/>
</dbReference>
<keyword evidence="6" id="KW-1185">Reference proteome</keyword>
<dbReference type="Pfam" id="PF00196">
    <property type="entry name" value="GerE"/>
    <property type="match status" value="1"/>
</dbReference>
<name>A0A2A2D6J8_9ACTN</name>
<dbReference type="EMBL" id="NSJV01000398">
    <property type="protein sequence ID" value="PAU47145.1"/>
    <property type="molecule type" value="Genomic_DNA"/>
</dbReference>
<keyword evidence="1" id="KW-0805">Transcription regulation</keyword>
<dbReference type="Proteomes" id="UP000218944">
    <property type="component" value="Unassembled WGS sequence"/>
</dbReference>
<organism evidence="5 6">
    <name type="scientific">Streptomyces albireticuli</name>
    <dbReference type="NCBI Taxonomy" id="1940"/>
    <lineage>
        <taxon>Bacteria</taxon>
        <taxon>Bacillati</taxon>
        <taxon>Actinomycetota</taxon>
        <taxon>Actinomycetes</taxon>
        <taxon>Kitasatosporales</taxon>
        <taxon>Streptomycetaceae</taxon>
        <taxon>Streptomyces</taxon>
    </lineage>
</organism>
<dbReference type="InterPro" id="IPR039420">
    <property type="entry name" value="WalR-like"/>
</dbReference>
<dbReference type="InterPro" id="IPR036388">
    <property type="entry name" value="WH-like_DNA-bd_sf"/>
</dbReference>
<evidence type="ECO:0000259" key="4">
    <source>
        <dbReference type="SMART" id="SM00421"/>
    </source>
</evidence>
<evidence type="ECO:0000256" key="2">
    <source>
        <dbReference type="ARBA" id="ARBA00023125"/>
    </source>
</evidence>
<accession>A0A2A2D6J8</accession>
<dbReference type="PANTHER" id="PTHR43214:SF24">
    <property type="entry name" value="TRANSCRIPTIONAL REGULATORY PROTEIN NARL-RELATED"/>
    <property type="match status" value="1"/>
</dbReference>
<dbReference type="SMART" id="SM00421">
    <property type="entry name" value="HTH_LUXR"/>
    <property type="match status" value="1"/>
</dbReference>
<feature type="domain" description="HTH luxR-type" evidence="4">
    <location>
        <begin position="21"/>
        <end position="78"/>
    </location>
</feature>
<dbReference type="PRINTS" id="PR00038">
    <property type="entry name" value="HTHLUXR"/>
</dbReference>
<evidence type="ECO:0000313" key="6">
    <source>
        <dbReference type="Proteomes" id="UP000218944"/>
    </source>
</evidence>
<dbReference type="SUPFAM" id="SSF46894">
    <property type="entry name" value="C-terminal effector domain of the bipartite response regulators"/>
    <property type="match status" value="1"/>
</dbReference>
<evidence type="ECO:0000313" key="5">
    <source>
        <dbReference type="EMBL" id="PAU47145.1"/>
    </source>
</evidence>
<proteinExistence type="predicted"/>
<sequence>MFERLWGSGSPVEGAAPGYGGDALGDLKSTILQLLASGLKDEVIARRVGMSSRTFRRHLAALMHELGAGSRFQAGVRAAHLGLVG</sequence>
<dbReference type="AlphaFoldDB" id="A0A2A2D6J8"/>
<dbReference type="Gene3D" id="1.10.10.10">
    <property type="entry name" value="Winged helix-like DNA-binding domain superfamily/Winged helix DNA-binding domain"/>
    <property type="match status" value="1"/>
</dbReference>
<reference evidence="5 6" key="1">
    <citation type="submission" date="2017-08" db="EMBL/GenBank/DDBJ databases">
        <title>Genome sequence of Streptomyces albireticuli NRRL B-1670.</title>
        <authorList>
            <person name="Graham D.E."/>
            <person name="Mahan K.M."/>
            <person name="Klingeman D.M."/>
            <person name="Hettich R.L."/>
            <person name="Parry R.J."/>
            <person name="Spain J.C."/>
        </authorList>
    </citation>
    <scope>NUCLEOTIDE SEQUENCE [LARGE SCALE GENOMIC DNA]</scope>
    <source>
        <strain evidence="5 6">NRRL B-1670</strain>
    </source>
</reference>
<comment type="caution">
    <text evidence="5">The sequence shown here is derived from an EMBL/GenBank/DDBJ whole genome shotgun (WGS) entry which is preliminary data.</text>
</comment>
<dbReference type="InterPro" id="IPR016032">
    <property type="entry name" value="Sig_transdc_resp-reg_C-effctor"/>
</dbReference>
<keyword evidence="2" id="KW-0238">DNA-binding</keyword>
<dbReference type="GO" id="GO:0003677">
    <property type="term" value="F:DNA binding"/>
    <property type="evidence" value="ECO:0007669"/>
    <property type="project" value="UniProtKB-KW"/>
</dbReference>
<evidence type="ECO:0000256" key="1">
    <source>
        <dbReference type="ARBA" id="ARBA00023015"/>
    </source>
</evidence>
<protein>
    <recommendedName>
        <fullName evidence="4">HTH luxR-type domain-containing protein</fullName>
    </recommendedName>
</protein>
<dbReference type="InterPro" id="IPR000792">
    <property type="entry name" value="Tscrpt_reg_LuxR_C"/>
</dbReference>
<keyword evidence="3" id="KW-0804">Transcription</keyword>